<keyword evidence="4" id="KW-0175">Coiled coil</keyword>
<dbReference type="InterPro" id="IPR043129">
    <property type="entry name" value="ATPase_NBD"/>
</dbReference>
<evidence type="ECO:0000256" key="1">
    <source>
        <dbReference type="ARBA" id="ARBA00007381"/>
    </source>
</evidence>
<feature type="coiled-coil region" evidence="4">
    <location>
        <begin position="185"/>
        <end position="219"/>
    </location>
</feature>
<dbReference type="PROSITE" id="PS01036">
    <property type="entry name" value="HSP70_3"/>
    <property type="match status" value="1"/>
</dbReference>
<dbReference type="InterPro" id="IPR013126">
    <property type="entry name" value="Hsp_70_fam"/>
</dbReference>
<dbReference type="Pfam" id="PF00012">
    <property type="entry name" value="HSP70"/>
    <property type="match status" value="1"/>
</dbReference>
<evidence type="ECO:0000313" key="5">
    <source>
        <dbReference type="Proteomes" id="UP000694865"/>
    </source>
</evidence>
<dbReference type="InterPro" id="IPR018181">
    <property type="entry name" value="Heat_shock_70_CS"/>
</dbReference>
<evidence type="ECO:0000256" key="2">
    <source>
        <dbReference type="ARBA" id="ARBA00022741"/>
    </source>
</evidence>
<evidence type="ECO:0000256" key="4">
    <source>
        <dbReference type="SAM" id="Coils"/>
    </source>
</evidence>
<sequence length="337" mass="37449">SNPENTVFDVKRFIGRTWDDPSVRRDFKYFPFKVLNVNDKPQIAVSTGNMSKIFKAEEISAMVLGKMKEIAEGYLSETVYSAVVSVPAYFNNAQRQATKDAGTIAGLNVMRFIDGATAAAIAYGMDKMEDEKNIMVFDLGGAYVDVSLLTIDNDTFDVLATNGDTNLGGEDFDHRVMKHFVKLYKEKTRNDVSKDTRAMQKLRREVERAKRALSSNHQTRLYIESFYKGNVFSETLTRAKFEELNLDLFRSTLKPVQSVIDDSGLQKQDIDEIVLIGGSTRIPKIQQLVTEFFGGKEPSRGINPDEAVAYGAAVLGGILGGDTGDRILLLCVHVVSV</sequence>
<dbReference type="SUPFAM" id="SSF53067">
    <property type="entry name" value="Actin-like ATPase domain"/>
    <property type="match status" value="2"/>
</dbReference>
<dbReference type="GeneID" id="100375261"/>
<feature type="non-terminal residue" evidence="6">
    <location>
        <position position="1"/>
    </location>
</feature>
<dbReference type="PANTHER" id="PTHR19375">
    <property type="entry name" value="HEAT SHOCK PROTEIN 70KDA"/>
    <property type="match status" value="1"/>
</dbReference>
<dbReference type="Gene3D" id="3.30.420.40">
    <property type="match status" value="2"/>
</dbReference>
<accession>A0ABM0M0E4</accession>
<keyword evidence="2" id="KW-0547">Nucleotide-binding</keyword>
<dbReference type="Gene3D" id="3.90.640.10">
    <property type="entry name" value="Actin, Chain A, domain 4"/>
    <property type="match status" value="1"/>
</dbReference>
<dbReference type="PRINTS" id="PR00301">
    <property type="entry name" value="HEATSHOCK70"/>
</dbReference>
<protein>
    <submittedName>
        <fullName evidence="6">78 kDa glucose-regulated protein-like</fullName>
    </submittedName>
</protein>
<keyword evidence="3" id="KW-0067">ATP-binding</keyword>
<proteinExistence type="inferred from homology"/>
<comment type="similarity">
    <text evidence="1">Belongs to the heat shock protein 70 family.</text>
</comment>
<dbReference type="Proteomes" id="UP000694865">
    <property type="component" value="Unplaced"/>
</dbReference>
<keyword evidence="5" id="KW-1185">Reference proteome</keyword>
<name>A0ABM0M0E4_SACKO</name>
<organism evidence="5 6">
    <name type="scientific">Saccoglossus kowalevskii</name>
    <name type="common">Acorn worm</name>
    <dbReference type="NCBI Taxonomy" id="10224"/>
    <lineage>
        <taxon>Eukaryota</taxon>
        <taxon>Metazoa</taxon>
        <taxon>Hemichordata</taxon>
        <taxon>Enteropneusta</taxon>
        <taxon>Harrimaniidae</taxon>
        <taxon>Saccoglossus</taxon>
    </lineage>
</organism>
<evidence type="ECO:0000313" key="6">
    <source>
        <dbReference type="RefSeq" id="XP_006813485.1"/>
    </source>
</evidence>
<evidence type="ECO:0000256" key="3">
    <source>
        <dbReference type="ARBA" id="ARBA00022840"/>
    </source>
</evidence>
<gene>
    <name evidence="6" type="primary">LOC100375261</name>
</gene>
<dbReference type="RefSeq" id="XP_006813485.1">
    <property type="nucleotide sequence ID" value="XM_006813422.1"/>
</dbReference>
<reference evidence="6" key="1">
    <citation type="submission" date="2025-08" db="UniProtKB">
        <authorList>
            <consortium name="RefSeq"/>
        </authorList>
    </citation>
    <scope>IDENTIFICATION</scope>
    <source>
        <tissue evidence="6">Testes</tissue>
    </source>
</reference>